<dbReference type="Proteomes" id="UP000266841">
    <property type="component" value="Unassembled WGS sequence"/>
</dbReference>
<evidence type="ECO:0000313" key="2">
    <source>
        <dbReference type="EMBL" id="EJK44814.1"/>
    </source>
</evidence>
<sequence>SQELDPLPRGLVLEDPVQHGPGVRPRRGVGRRHGHLKVGKAAVERHRPFLEALAKVREGLEREQAQGTVPLPEAAGTAAVERHACRPVESPGAVERPDEERGAGRVAQQPPGVETVERPGESAEEVEVGAHGTGQDDHVGDAPGVGRAYSRDRELEGRRPVVLVRPLDRGAVGAVIGGVPVHEDRVRRPDVRHRPVWEEVGRDEVGQVALLLAPPGTGTAVLVEEGVLRARRDPHDVIFVDYVRSVAEDGREGLGAVRPAD</sequence>
<feature type="region of interest" description="Disordered" evidence="1">
    <location>
        <begin position="1"/>
        <end position="39"/>
    </location>
</feature>
<proteinExistence type="predicted"/>
<evidence type="ECO:0000313" key="3">
    <source>
        <dbReference type="Proteomes" id="UP000266841"/>
    </source>
</evidence>
<keyword evidence="3" id="KW-1185">Reference proteome</keyword>
<dbReference type="AlphaFoldDB" id="K0R1L4"/>
<accession>K0R1L4</accession>
<reference evidence="2 3" key="1">
    <citation type="journal article" date="2012" name="Genome Biol.">
        <title>Genome and low-iron response of an oceanic diatom adapted to chronic iron limitation.</title>
        <authorList>
            <person name="Lommer M."/>
            <person name="Specht M."/>
            <person name="Roy A.S."/>
            <person name="Kraemer L."/>
            <person name="Andreson R."/>
            <person name="Gutowska M.A."/>
            <person name="Wolf J."/>
            <person name="Bergner S.V."/>
            <person name="Schilhabel M.B."/>
            <person name="Klostermeier U.C."/>
            <person name="Beiko R.G."/>
            <person name="Rosenstiel P."/>
            <person name="Hippler M."/>
            <person name="Laroche J."/>
        </authorList>
    </citation>
    <scope>NUCLEOTIDE SEQUENCE [LARGE SCALE GENOMIC DNA]</scope>
    <source>
        <strain evidence="2 3">CCMP1005</strain>
    </source>
</reference>
<comment type="caution">
    <text evidence="2">The sequence shown here is derived from an EMBL/GenBank/DDBJ whole genome shotgun (WGS) entry which is preliminary data.</text>
</comment>
<feature type="region of interest" description="Disordered" evidence="1">
    <location>
        <begin position="61"/>
        <end position="152"/>
    </location>
</feature>
<feature type="compositionally biased region" description="Basic residues" evidence="1">
    <location>
        <begin position="24"/>
        <end position="38"/>
    </location>
</feature>
<protein>
    <submittedName>
        <fullName evidence="2">Uncharacterized protein</fullName>
    </submittedName>
</protein>
<dbReference type="EMBL" id="AGNL01049178">
    <property type="protein sequence ID" value="EJK44814.1"/>
    <property type="molecule type" value="Genomic_DNA"/>
</dbReference>
<organism evidence="2 3">
    <name type="scientific">Thalassiosira oceanica</name>
    <name type="common">Marine diatom</name>
    <dbReference type="NCBI Taxonomy" id="159749"/>
    <lineage>
        <taxon>Eukaryota</taxon>
        <taxon>Sar</taxon>
        <taxon>Stramenopiles</taxon>
        <taxon>Ochrophyta</taxon>
        <taxon>Bacillariophyta</taxon>
        <taxon>Coscinodiscophyceae</taxon>
        <taxon>Thalassiosirophycidae</taxon>
        <taxon>Thalassiosirales</taxon>
        <taxon>Thalassiosiraceae</taxon>
        <taxon>Thalassiosira</taxon>
    </lineage>
</organism>
<gene>
    <name evidence="2" type="ORF">THAOC_36617</name>
</gene>
<feature type="non-terminal residue" evidence="2">
    <location>
        <position position="1"/>
    </location>
</feature>
<evidence type="ECO:0000256" key="1">
    <source>
        <dbReference type="SAM" id="MobiDB-lite"/>
    </source>
</evidence>
<name>K0R1L4_THAOC</name>